<dbReference type="Proteomes" id="UP000030848">
    <property type="component" value="Unassembled WGS sequence"/>
</dbReference>
<feature type="region of interest" description="Disordered" evidence="1">
    <location>
        <begin position="1"/>
        <end position="24"/>
    </location>
</feature>
<dbReference type="EMBL" id="JRZE01000003">
    <property type="protein sequence ID" value="KHF45048.1"/>
    <property type="molecule type" value="Genomic_DNA"/>
</dbReference>
<sequence length="105" mass="11504">MHLKAGNPRNGALRRPDLSGKVRQRRQVIAERGGLRRETITRQLHTIAGITREPNHHSIKPADFSGTGGPQRALLAVAAWTCAHEPANTSLPTPAQDALTLRDYL</sequence>
<comment type="caution">
    <text evidence="2">The sequence shown here is derived from an EMBL/GenBank/DDBJ whole genome shotgun (WGS) entry which is preliminary data.</text>
</comment>
<evidence type="ECO:0000313" key="2">
    <source>
        <dbReference type="EMBL" id="KHF45048.1"/>
    </source>
</evidence>
<protein>
    <submittedName>
        <fullName evidence="2">Uncharacterized protein</fullName>
    </submittedName>
</protein>
<reference evidence="2 3" key="1">
    <citation type="submission" date="2014-10" db="EMBL/GenBank/DDBJ databases">
        <title>Genome sequence of Micropolyspora internatus JCM3315.</title>
        <authorList>
            <person name="Shin S.-K."/>
            <person name="Yi H."/>
        </authorList>
    </citation>
    <scope>NUCLEOTIDE SEQUENCE [LARGE SCALE GENOMIC DNA]</scope>
    <source>
        <strain evidence="2 3">JCM 3315</strain>
    </source>
</reference>
<name>A0A837DDL5_9PSEU</name>
<gene>
    <name evidence="2" type="ORF">MINT15_19300</name>
</gene>
<feature type="region of interest" description="Disordered" evidence="1">
    <location>
        <begin position="86"/>
        <end position="105"/>
    </location>
</feature>
<evidence type="ECO:0000256" key="1">
    <source>
        <dbReference type="SAM" id="MobiDB-lite"/>
    </source>
</evidence>
<proteinExistence type="predicted"/>
<dbReference type="AlphaFoldDB" id="A0A837DDL5"/>
<organism evidence="2 3">
    <name type="scientific">Saccharomonospora viridis</name>
    <dbReference type="NCBI Taxonomy" id="1852"/>
    <lineage>
        <taxon>Bacteria</taxon>
        <taxon>Bacillati</taxon>
        <taxon>Actinomycetota</taxon>
        <taxon>Actinomycetes</taxon>
        <taxon>Pseudonocardiales</taxon>
        <taxon>Pseudonocardiaceae</taxon>
        <taxon>Saccharomonospora</taxon>
    </lineage>
</organism>
<evidence type="ECO:0000313" key="3">
    <source>
        <dbReference type="Proteomes" id="UP000030848"/>
    </source>
</evidence>
<accession>A0A837DDL5</accession>